<dbReference type="InterPro" id="IPR019065">
    <property type="entry name" value="RE_NgoFVII_N"/>
</dbReference>
<keyword evidence="2" id="KW-0378">Hydrolase</keyword>
<dbReference type="Pfam" id="PF09565">
    <property type="entry name" value="RE_NgoFVII"/>
    <property type="match status" value="1"/>
</dbReference>
<dbReference type="EMBL" id="JACXIZ010000027">
    <property type="protein sequence ID" value="MBD2846697.1"/>
    <property type="molecule type" value="Genomic_DNA"/>
</dbReference>
<comment type="caution">
    <text evidence="2">The sequence shown here is derived from an EMBL/GenBank/DDBJ whole genome shotgun (WGS) entry which is preliminary data.</text>
</comment>
<accession>A0A927BUR2</accession>
<protein>
    <submittedName>
        <fullName evidence="2">NgoFVII family restriction endonuclease</fullName>
    </submittedName>
</protein>
<dbReference type="SUPFAM" id="SSF56024">
    <property type="entry name" value="Phospholipase D/nuclease"/>
    <property type="match status" value="1"/>
</dbReference>
<dbReference type="GO" id="GO:0004519">
    <property type="term" value="F:endonuclease activity"/>
    <property type="evidence" value="ECO:0007669"/>
    <property type="project" value="UniProtKB-KW"/>
</dbReference>
<proteinExistence type="predicted"/>
<feature type="domain" description="Restriction endonuclease type II NgoFVII N-terminal" evidence="1">
    <location>
        <begin position="18"/>
        <end position="156"/>
    </location>
</feature>
<evidence type="ECO:0000313" key="2">
    <source>
        <dbReference type="EMBL" id="MBD2846697.1"/>
    </source>
</evidence>
<dbReference type="Gene3D" id="3.30.870.10">
    <property type="entry name" value="Endonuclease Chain A"/>
    <property type="match status" value="1"/>
</dbReference>
<dbReference type="Proteomes" id="UP000621560">
    <property type="component" value="Unassembled WGS sequence"/>
</dbReference>
<organism evidence="2 3">
    <name type="scientific">Paenibacillus sabuli</name>
    <dbReference type="NCBI Taxonomy" id="2772509"/>
    <lineage>
        <taxon>Bacteria</taxon>
        <taxon>Bacillati</taxon>
        <taxon>Bacillota</taxon>
        <taxon>Bacilli</taxon>
        <taxon>Bacillales</taxon>
        <taxon>Paenibacillaceae</taxon>
        <taxon>Paenibacillus</taxon>
    </lineage>
</organism>
<dbReference type="AlphaFoldDB" id="A0A927BUR2"/>
<evidence type="ECO:0000313" key="3">
    <source>
        <dbReference type="Proteomes" id="UP000621560"/>
    </source>
</evidence>
<reference evidence="2" key="1">
    <citation type="submission" date="2020-09" db="EMBL/GenBank/DDBJ databases">
        <title>A novel bacterium of genus Paenibacillus, isolated from South China Sea.</title>
        <authorList>
            <person name="Huang H."/>
            <person name="Mo K."/>
            <person name="Hu Y."/>
        </authorList>
    </citation>
    <scope>NUCLEOTIDE SEQUENCE</scope>
    <source>
        <strain evidence="2">IB182496</strain>
    </source>
</reference>
<sequence length="240" mass="27087">MRILNNIDSRHFNELKGLVAGADELHIVSPFLMESFDVFFDEIIANSEVKRVVLVTKLKDNDPDLLKKENSLHSFLINCVTNSVAFRVHVDDQLHGKIYIAHMNGVPIRGIITSANFTDSGLNQNHEWGVLVEDQEALKKVIADIGKVSSHALTRKELQGVIENIDSYAKNAEVHKVPKFELEVGHLFKKKTVEPKSDVRYFIKPVGSSERPFATTRKLNSDFEKMHFSRRPTVIAASTP</sequence>
<evidence type="ECO:0000259" key="1">
    <source>
        <dbReference type="Pfam" id="PF09565"/>
    </source>
</evidence>
<keyword evidence="2" id="KW-0255">Endonuclease</keyword>
<name>A0A927BUR2_9BACL</name>
<keyword evidence="3" id="KW-1185">Reference proteome</keyword>
<keyword evidence="2" id="KW-0540">Nuclease</keyword>
<gene>
    <name evidence="2" type="ORF">IDH44_15990</name>
</gene>
<dbReference type="RefSeq" id="WP_190919331.1">
    <property type="nucleotide sequence ID" value="NZ_JACXIZ010000027.1"/>
</dbReference>